<dbReference type="PANTHER" id="PTHR11215:SF1">
    <property type="entry name" value="MYG1 EXONUCLEASE"/>
    <property type="match status" value="1"/>
</dbReference>
<gene>
    <name evidence="2" type="ORF">GSTUM_00004961001</name>
</gene>
<dbReference type="EMBL" id="FN430053">
    <property type="protein sequence ID" value="CAZ81024.1"/>
    <property type="molecule type" value="Genomic_DNA"/>
</dbReference>
<dbReference type="OMA" id="FHCDEVV"/>
<dbReference type="KEGG" id="tml:GSTUM_00004961001"/>
<proteinExistence type="inferred from homology"/>
<dbReference type="HOGENOM" id="CLU_051576_0_0_1"/>
<dbReference type="PANTHER" id="PTHR11215">
    <property type="entry name" value="METAL DEPENDENT HYDROLASE - RELATED"/>
    <property type="match status" value="1"/>
</dbReference>
<comment type="similarity">
    <text evidence="1">Belongs to the MYG1 family.</text>
</comment>
<dbReference type="GO" id="GO:0005634">
    <property type="term" value="C:nucleus"/>
    <property type="evidence" value="ECO:0007669"/>
    <property type="project" value="TreeGrafter"/>
</dbReference>
<dbReference type="eggNOG" id="KOG2948">
    <property type="taxonomic scope" value="Eukaryota"/>
</dbReference>
<sequence length="351" mass="39263">MASPAKRLKATPLRIGTHNGHFHVCLILGRQTDSGADEALAVYMLRLLPEYQGSTLIRSRDPAVLEECDIIVDVHAQYDGIKHFDHHQRTFSETFSPDFQTKLSSAGLIYKHFAPQIISHRLSIPIDDPSVTLLYNKVYKDFIEAIDANDNGISAYPSDVKPAFNDKSISLPSLVGLLNPEWNSTVKTQELEDEKFLEASKLMGTVFDQKLDYYGKSWLPARDHVVEAMKGRFEFDEKGRILVFSQSVPWKDHLFTLEAEVGVEGEDKRPLYVLYGEGAEKSSWRIQCVPVSKDSFESRKPLPEAWRGTRDDALSEVSGIPGGVFVHASGFIGGNKTFEGALEMAKTSLEL</sequence>
<dbReference type="Pfam" id="PF03690">
    <property type="entry name" value="MYG1_exonuc"/>
    <property type="match status" value="1"/>
</dbReference>
<name>D5G931_TUBMM</name>
<dbReference type="InParanoid" id="D5G931"/>
<protein>
    <submittedName>
        <fullName evidence="2">(Perigord truffle) hypothetical protein</fullName>
    </submittedName>
</protein>
<dbReference type="RefSeq" id="XP_002836833.1">
    <property type="nucleotide sequence ID" value="XM_002836787.1"/>
</dbReference>
<evidence type="ECO:0000313" key="2">
    <source>
        <dbReference type="EMBL" id="CAZ81024.1"/>
    </source>
</evidence>
<dbReference type="GeneID" id="9184311"/>
<evidence type="ECO:0000256" key="1">
    <source>
        <dbReference type="ARBA" id="ARBA00010105"/>
    </source>
</evidence>
<dbReference type="InterPro" id="IPR003226">
    <property type="entry name" value="MYG1_exonuclease"/>
</dbReference>
<dbReference type="GO" id="GO:0005737">
    <property type="term" value="C:cytoplasm"/>
    <property type="evidence" value="ECO:0007669"/>
    <property type="project" value="TreeGrafter"/>
</dbReference>
<reference evidence="2 3" key="1">
    <citation type="journal article" date="2010" name="Nature">
        <title>Perigord black truffle genome uncovers evolutionary origins and mechanisms of symbiosis.</title>
        <authorList>
            <person name="Martin F."/>
            <person name="Kohler A."/>
            <person name="Murat C."/>
            <person name="Balestrini R."/>
            <person name="Coutinho P.M."/>
            <person name="Jaillon O."/>
            <person name="Montanini B."/>
            <person name="Morin E."/>
            <person name="Noel B."/>
            <person name="Percudani R."/>
            <person name="Porcel B."/>
            <person name="Rubini A."/>
            <person name="Amicucci A."/>
            <person name="Amselem J."/>
            <person name="Anthouard V."/>
            <person name="Arcioni S."/>
            <person name="Artiguenave F."/>
            <person name="Aury J.M."/>
            <person name="Ballario P."/>
            <person name="Bolchi A."/>
            <person name="Brenna A."/>
            <person name="Brun A."/>
            <person name="Buee M."/>
            <person name="Cantarel B."/>
            <person name="Chevalier G."/>
            <person name="Couloux A."/>
            <person name="Da Silva C."/>
            <person name="Denoeud F."/>
            <person name="Duplessis S."/>
            <person name="Ghignone S."/>
            <person name="Hilselberger B."/>
            <person name="Iotti M."/>
            <person name="Marcais B."/>
            <person name="Mello A."/>
            <person name="Miranda M."/>
            <person name="Pacioni G."/>
            <person name="Quesneville H."/>
            <person name="Riccioni C."/>
            <person name="Ruotolo R."/>
            <person name="Splivallo R."/>
            <person name="Stocchi V."/>
            <person name="Tisserant E."/>
            <person name="Viscomi A.R."/>
            <person name="Zambonelli A."/>
            <person name="Zampieri E."/>
            <person name="Henrissat B."/>
            <person name="Lebrun M.H."/>
            <person name="Paolocci F."/>
            <person name="Bonfante P."/>
            <person name="Ottonello S."/>
            <person name="Wincker P."/>
        </authorList>
    </citation>
    <scope>NUCLEOTIDE SEQUENCE [LARGE SCALE GENOMIC DNA]</scope>
    <source>
        <strain evidence="2 3">Mel28</strain>
    </source>
</reference>
<dbReference type="AlphaFoldDB" id="D5G931"/>
<evidence type="ECO:0000313" key="3">
    <source>
        <dbReference type="Proteomes" id="UP000006911"/>
    </source>
</evidence>
<keyword evidence="3" id="KW-1185">Reference proteome</keyword>
<dbReference type="FunCoup" id="D5G931">
    <property type="interactions" value="1156"/>
</dbReference>
<accession>D5G931</accession>
<dbReference type="STRING" id="656061.D5G931"/>
<organism evidence="2 3">
    <name type="scientific">Tuber melanosporum (strain Mel28)</name>
    <name type="common">Perigord black truffle</name>
    <dbReference type="NCBI Taxonomy" id="656061"/>
    <lineage>
        <taxon>Eukaryota</taxon>
        <taxon>Fungi</taxon>
        <taxon>Dikarya</taxon>
        <taxon>Ascomycota</taxon>
        <taxon>Pezizomycotina</taxon>
        <taxon>Pezizomycetes</taxon>
        <taxon>Pezizales</taxon>
        <taxon>Tuberaceae</taxon>
        <taxon>Tuber</taxon>
    </lineage>
</organism>
<dbReference type="Proteomes" id="UP000006911">
    <property type="component" value="Unassembled WGS sequence"/>
</dbReference>